<dbReference type="PANTHER" id="PTHR41771:SF1">
    <property type="entry name" value="MEMBRANE PROTEIN"/>
    <property type="match status" value="1"/>
</dbReference>
<protein>
    <submittedName>
        <fullName evidence="2">YibE/F family protein</fullName>
    </submittedName>
</protein>
<organism evidence="2 3">
    <name type="scientific">Candidatus Mediterraneibacter gallistercoris</name>
    <dbReference type="NCBI Taxonomy" id="2838671"/>
    <lineage>
        <taxon>Bacteria</taxon>
        <taxon>Bacillati</taxon>
        <taxon>Bacillota</taxon>
        <taxon>Clostridia</taxon>
        <taxon>Lachnospirales</taxon>
        <taxon>Lachnospiraceae</taxon>
        <taxon>Mediterraneibacter</taxon>
    </lineage>
</organism>
<name>A0A9D2T3P9_9FIRM</name>
<feature type="transmembrane region" description="Helical" evidence="1">
    <location>
        <begin position="174"/>
        <end position="192"/>
    </location>
</feature>
<dbReference type="AlphaFoldDB" id="A0A9D2T3P9"/>
<keyword evidence="1" id="KW-0812">Transmembrane</keyword>
<feature type="transmembrane region" description="Helical" evidence="1">
    <location>
        <begin position="149"/>
        <end position="168"/>
    </location>
</feature>
<reference evidence="2" key="1">
    <citation type="journal article" date="2021" name="PeerJ">
        <title>Extensive microbial diversity within the chicken gut microbiome revealed by metagenomics and culture.</title>
        <authorList>
            <person name="Gilroy R."/>
            <person name="Ravi A."/>
            <person name="Getino M."/>
            <person name="Pursley I."/>
            <person name="Horton D.L."/>
            <person name="Alikhan N.F."/>
            <person name="Baker D."/>
            <person name="Gharbi K."/>
            <person name="Hall N."/>
            <person name="Watson M."/>
            <person name="Adriaenssens E.M."/>
            <person name="Foster-Nyarko E."/>
            <person name="Jarju S."/>
            <person name="Secka A."/>
            <person name="Antonio M."/>
            <person name="Oren A."/>
            <person name="Chaudhuri R.R."/>
            <person name="La Ragione R."/>
            <person name="Hildebrand F."/>
            <person name="Pallen M.J."/>
        </authorList>
    </citation>
    <scope>NUCLEOTIDE SEQUENCE</scope>
    <source>
        <strain evidence="2">CHK165-2605</strain>
    </source>
</reference>
<feature type="transmembrane region" description="Helical" evidence="1">
    <location>
        <begin position="12"/>
        <end position="30"/>
    </location>
</feature>
<dbReference type="InterPro" id="IPR012507">
    <property type="entry name" value="YibE_F"/>
</dbReference>
<evidence type="ECO:0000256" key="1">
    <source>
        <dbReference type="SAM" id="Phobius"/>
    </source>
</evidence>
<dbReference type="Pfam" id="PF07907">
    <property type="entry name" value="YibE_F"/>
    <property type="match status" value="1"/>
</dbReference>
<reference evidence="2" key="2">
    <citation type="submission" date="2021-04" db="EMBL/GenBank/DDBJ databases">
        <authorList>
            <person name="Gilroy R."/>
        </authorList>
    </citation>
    <scope>NUCLEOTIDE SEQUENCE</scope>
    <source>
        <strain evidence="2">CHK165-2605</strain>
    </source>
</reference>
<accession>A0A9D2T3P9</accession>
<feature type="transmembrane region" description="Helical" evidence="1">
    <location>
        <begin position="251"/>
        <end position="272"/>
    </location>
</feature>
<proteinExistence type="predicted"/>
<feature type="transmembrane region" description="Helical" evidence="1">
    <location>
        <begin position="204"/>
        <end position="231"/>
    </location>
</feature>
<dbReference type="Proteomes" id="UP000823895">
    <property type="component" value="Unassembled WGS sequence"/>
</dbReference>
<dbReference type="PANTHER" id="PTHR41771">
    <property type="entry name" value="MEMBRANE PROTEIN-RELATED"/>
    <property type="match status" value="1"/>
</dbReference>
<feature type="transmembrane region" description="Helical" evidence="1">
    <location>
        <begin position="344"/>
        <end position="369"/>
    </location>
</feature>
<evidence type="ECO:0000313" key="3">
    <source>
        <dbReference type="Proteomes" id="UP000823895"/>
    </source>
</evidence>
<comment type="caution">
    <text evidence="2">The sequence shown here is derived from an EMBL/GenBank/DDBJ whole genome shotgun (WGS) entry which is preliminary data.</text>
</comment>
<feature type="transmembrane region" description="Helical" evidence="1">
    <location>
        <begin position="309"/>
        <end position="332"/>
    </location>
</feature>
<sequence>MHILRRHKRHLIILLITVLFAVFLIQYNQIDRVGLYDTEGKTFEKARVVDIVEDNETESGNQIGNQIVSLELLTGDYKGNTVEAVSSSSYLYGAHCEVGMRVIAEVNESDDSLYVTVFSQDRTWILYAIVFLFLVTLCIIGGRQGFNSAIALVFTFVCIVFLFLPMIYRGISPVLAAAAVAVLTTFVTMYLIGGLSSKSITSMIGTVAGVGISAVLAVVFGKIAGISGYNVSDIEQLEYVGQMTNVRIGELLYAGILISALGAVMDVAMSVASTISEIHFRNPQLSRKELFTSGIRVGKDMMGTMSNTLILAFTGSSINTLVFMYVYGYGIVQITNMYSIGIEIIQGIASTMGVILTVPIVSVISAWHLKWKKEAKERK</sequence>
<feature type="transmembrane region" description="Helical" evidence="1">
    <location>
        <begin position="124"/>
        <end position="142"/>
    </location>
</feature>
<keyword evidence="1" id="KW-1133">Transmembrane helix</keyword>
<gene>
    <name evidence="2" type="ORF">H9756_12510</name>
</gene>
<keyword evidence="1" id="KW-0472">Membrane</keyword>
<dbReference type="EMBL" id="DWWI01000262">
    <property type="protein sequence ID" value="HJC44474.1"/>
    <property type="molecule type" value="Genomic_DNA"/>
</dbReference>
<evidence type="ECO:0000313" key="2">
    <source>
        <dbReference type="EMBL" id="HJC44474.1"/>
    </source>
</evidence>